<dbReference type="Proteomes" id="UP000031036">
    <property type="component" value="Unassembled WGS sequence"/>
</dbReference>
<accession>A0A0B2UVR6</accession>
<evidence type="ECO:0000313" key="1">
    <source>
        <dbReference type="EMBL" id="KHN73334.1"/>
    </source>
</evidence>
<sequence length="118" mass="13233">MAQMQCAQYERFEGDNSVNVANPSVDQCSNNVLKRWNSNDASKKSDSSTYMFKKFVSGDNFNNANNGFSIRPMMEGGVPSSGWQPFNTGYNSPPWTGLMVWTILAELHDLARVDRRVA</sequence>
<comment type="caution">
    <text evidence="1">The sequence shown here is derived from an EMBL/GenBank/DDBJ whole genome shotgun (WGS) entry which is preliminary data.</text>
</comment>
<dbReference type="EMBL" id="JPKZ01003124">
    <property type="protein sequence ID" value="KHN73334.1"/>
    <property type="molecule type" value="Genomic_DNA"/>
</dbReference>
<evidence type="ECO:0000313" key="2">
    <source>
        <dbReference type="Proteomes" id="UP000031036"/>
    </source>
</evidence>
<reference evidence="1 2" key="1">
    <citation type="submission" date="2014-11" db="EMBL/GenBank/DDBJ databases">
        <title>Genetic blueprint of the zoonotic pathogen Toxocara canis.</title>
        <authorList>
            <person name="Zhu X.-Q."/>
            <person name="Korhonen P.K."/>
            <person name="Cai H."/>
            <person name="Young N.D."/>
            <person name="Nejsum P."/>
            <person name="von Samson-Himmelstjerna G."/>
            <person name="Boag P.R."/>
            <person name="Tan P."/>
            <person name="Li Q."/>
            <person name="Min J."/>
            <person name="Yang Y."/>
            <person name="Wang X."/>
            <person name="Fang X."/>
            <person name="Hall R.S."/>
            <person name="Hofmann A."/>
            <person name="Sternberg P.W."/>
            <person name="Jex A.R."/>
            <person name="Gasser R.B."/>
        </authorList>
    </citation>
    <scope>NUCLEOTIDE SEQUENCE [LARGE SCALE GENOMIC DNA]</scope>
    <source>
        <strain evidence="1">PN_DK_2014</strain>
    </source>
</reference>
<organism evidence="1 2">
    <name type="scientific">Toxocara canis</name>
    <name type="common">Canine roundworm</name>
    <dbReference type="NCBI Taxonomy" id="6265"/>
    <lineage>
        <taxon>Eukaryota</taxon>
        <taxon>Metazoa</taxon>
        <taxon>Ecdysozoa</taxon>
        <taxon>Nematoda</taxon>
        <taxon>Chromadorea</taxon>
        <taxon>Rhabditida</taxon>
        <taxon>Spirurina</taxon>
        <taxon>Ascaridomorpha</taxon>
        <taxon>Ascaridoidea</taxon>
        <taxon>Toxocaridae</taxon>
        <taxon>Toxocara</taxon>
    </lineage>
</organism>
<name>A0A0B2UVR6_TOXCA</name>
<dbReference type="AlphaFoldDB" id="A0A0B2UVR6"/>
<gene>
    <name evidence="1" type="ORF">Tcan_17009</name>
</gene>
<keyword evidence="2" id="KW-1185">Reference proteome</keyword>
<proteinExistence type="predicted"/>
<protein>
    <submittedName>
        <fullName evidence="1">Uncharacterized protein</fullName>
    </submittedName>
</protein>